<gene>
    <name evidence="2" type="ORF">GP954_34365</name>
</gene>
<dbReference type="Pfam" id="PF13672">
    <property type="entry name" value="PP2C_2"/>
    <property type="match status" value="1"/>
</dbReference>
<feature type="domain" description="PPM-type phosphatase" evidence="1">
    <location>
        <begin position="11"/>
        <end position="138"/>
    </location>
</feature>
<dbReference type="SUPFAM" id="SSF81606">
    <property type="entry name" value="PP2C-like"/>
    <property type="match status" value="1"/>
</dbReference>
<accession>A0A6L7CT31</accession>
<dbReference type="InterPro" id="IPR036457">
    <property type="entry name" value="PPM-type-like_dom_sf"/>
</dbReference>
<dbReference type="AlphaFoldDB" id="A0A6L7CT31"/>
<dbReference type="InterPro" id="IPR001932">
    <property type="entry name" value="PPM-type_phosphatase-like_dom"/>
</dbReference>
<sequence length="143" mass="15049">MSWRLVYASAVGTSHISADLPCQDACQMQVAWLNDQQPLLVMFLADGAGSVSQGGEGATLAVNEAMAYMSQKVQGGELGLNDILATDIVLTVRQRLFAEAEAKELAVRDFACTFLGLISSANGTLIMQIGDGGVVVDFGHGLQ</sequence>
<proteinExistence type="predicted"/>
<name>A0A6L7CT31_ECOLX</name>
<dbReference type="Gene3D" id="3.60.40.10">
    <property type="entry name" value="PPM-type phosphatase domain"/>
    <property type="match status" value="1"/>
</dbReference>
<protein>
    <submittedName>
        <fullName evidence="2">Protein phosphatase 2C domain-containing protein</fullName>
    </submittedName>
</protein>
<evidence type="ECO:0000313" key="3">
    <source>
        <dbReference type="Proteomes" id="UP000480485"/>
    </source>
</evidence>
<evidence type="ECO:0000313" key="2">
    <source>
        <dbReference type="EMBL" id="MWT90170.1"/>
    </source>
</evidence>
<dbReference type="Proteomes" id="UP000480485">
    <property type="component" value="Unassembled WGS sequence"/>
</dbReference>
<comment type="caution">
    <text evidence="2">The sequence shown here is derived from an EMBL/GenBank/DDBJ whole genome shotgun (WGS) entry which is preliminary data.</text>
</comment>
<dbReference type="EMBL" id="WTRN01002973">
    <property type="protein sequence ID" value="MWT90170.1"/>
    <property type="molecule type" value="Genomic_DNA"/>
</dbReference>
<evidence type="ECO:0000259" key="1">
    <source>
        <dbReference type="Pfam" id="PF13672"/>
    </source>
</evidence>
<feature type="non-terminal residue" evidence="2">
    <location>
        <position position="143"/>
    </location>
</feature>
<reference evidence="2 3" key="1">
    <citation type="submission" date="2019-12" db="EMBL/GenBank/DDBJ databases">
        <title>Enteriobacteria Tanzani isolates_8377-8380.</title>
        <authorList>
            <person name="Subbiah M."/>
            <person name="Call D."/>
        </authorList>
    </citation>
    <scope>NUCLEOTIDE SEQUENCE [LARGE SCALE GENOMIC DNA]</scope>
    <source>
        <strain evidence="2 3">8378wC7</strain>
    </source>
</reference>
<organism evidence="2 3">
    <name type="scientific">Escherichia coli</name>
    <dbReference type="NCBI Taxonomy" id="562"/>
    <lineage>
        <taxon>Bacteria</taxon>
        <taxon>Pseudomonadati</taxon>
        <taxon>Pseudomonadota</taxon>
        <taxon>Gammaproteobacteria</taxon>
        <taxon>Enterobacterales</taxon>
        <taxon>Enterobacteriaceae</taxon>
        <taxon>Escherichia</taxon>
    </lineage>
</organism>